<protein>
    <submittedName>
        <fullName evidence="1">448_t:CDS:1</fullName>
    </submittedName>
</protein>
<evidence type="ECO:0000313" key="2">
    <source>
        <dbReference type="Proteomes" id="UP000789920"/>
    </source>
</evidence>
<dbReference type="EMBL" id="CAJVQC010051796">
    <property type="protein sequence ID" value="CAG8790810.1"/>
    <property type="molecule type" value="Genomic_DNA"/>
</dbReference>
<proteinExistence type="predicted"/>
<organism evidence="1 2">
    <name type="scientific">Racocetra persica</name>
    <dbReference type="NCBI Taxonomy" id="160502"/>
    <lineage>
        <taxon>Eukaryota</taxon>
        <taxon>Fungi</taxon>
        <taxon>Fungi incertae sedis</taxon>
        <taxon>Mucoromycota</taxon>
        <taxon>Glomeromycotina</taxon>
        <taxon>Glomeromycetes</taxon>
        <taxon>Diversisporales</taxon>
        <taxon>Gigasporaceae</taxon>
        <taxon>Racocetra</taxon>
    </lineage>
</organism>
<gene>
    <name evidence="1" type="ORF">RPERSI_LOCUS19118</name>
</gene>
<comment type="caution">
    <text evidence="1">The sequence shown here is derived from an EMBL/GenBank/DDBJ whole genome shotgun (WGS) entry which is preliminary data.</text>
</comment>
<sequence length="62" mass="6986">SETSSFQQVEEPELTNIADDISFEDWADRNQMTATDLEAIVNARIKRKTKIALFENCPIPGS</sequence>
<keyword evidence="2" id="KW-1185">Reference proteome</keyword>
<feature type="non-terminal residue" evidence="1">
    <location>
        <position position="1"/>
    </location>
</feature>
<feature type="non-terminal residue" evidence="1">
    <location>
        <position position="62"/>
    </location>
</feature>
<reference evidence="1" key="1">
    <citation type="submission" date="2021-06" db="EMBL/GenBank/DDBJ databases">
        <authorList>
            <person name="Kallberg Y."/>
            <person name="Tangrot J."/>
            <person name="Rosling A."/>
        </authorList>
    </citation>
    <scope>NUCLEOTIDE SEQUENCE</scope>
    <source>
        <strain evidence="1">MA461A</strain>
    </source>
</reference>
<name>A0ACA9RFR9_9GLOM</name>
<accession>A0ACA9RFR9</accession>
<dbReference type="Proteomes" id="UP000789920">
    <property type="component" value="Unassembled WGS sequence"/>
</dbReference>
<evidence type="ECO:0000313" key="1">
    <source>
        <dbReference type="EMBL" id="CAG8790810.1"/>
    </source>
</evidence>